<dbReference type="InterPro" id="IPR051873">
    <property type="entry name" value="KNR4/SMI1_regulator"/>
</dbReference>
<dbReference type="EMBL" id="ADVG01000001">
    <property type="protein sequence ID" value="EFH88345.1"/>
    <property type="molecule type" value="Genomic_DNA"/>
</dbReference>
<dbReference type="InterPro" id="IPR018958">
    <property type="entry name" value="Knr4/Smi1-like_dom"/>
</dbReference>
<dbReference type="PANTHER" id="PTHR47432">
    <property type="entry name" value="CELL WALL ASSEMBLY REGULATOR SMI1"/>
    <property type="match status" value="1"/>
</dbReference>
<reference evidence="2 3" key="1">
    <citation type="journal article" date="2011" name="Stand. Genomic Sci.">
        <title>Non-contiguous finished genome sequence and contextual data of the filamentous soil bacterium Ktedonobacter racemifer type strain (SOSP1-21).</title>
        <authorList>
            <person name="Chang Y.J."/>
            <person name="Land M."/>
            <person name="Hauser L."/>
            <person name="Chertkov O."/>
            <person name="Del Rio T.G."/>
            <person name="Nolan M."/>
            <person name="Copeland A."/>
            <person name="Tice H."/>
            <person name="Cheng J.F."/>
            <person name="Lucas S."/>
            <person name="Han C."/>
            <person name="Goodwin L."/>
            <person name="Pitluck S."/>
            <person name="Ivanova N."/>
            <person name="Ovchinikova G."/>
            <person name="Pati A."/>
            <person name="Chen A."/>
            <person name="Palaniappan K."/>
            <person name="Mavromatis K."/>
            <person name="Liolios K."/>
            <person name="Brettin T."/>
            <person name="Fiebig A."/>
            <person name="Rohde M."/>
            <person name="Abt B."/>
            <person name="Goker M."/>
            <person name="Detter J.C."/>
            <person name="Woyke T."/>
            <person name="Bristow J."/>
            <person name="Eisen J.A."/>
            <person name="Markowitz V."/>
            <person name="Hugenholtz P."/>
            <person name="Kyrpides N.C."/>
            <person name="Klenk H.P."/>
            <person name="Lapidus A."/>
        </authorList>
    </citation>
    <scope>NUCLEOTIDE SEQUENCE [LARGE SCALE GENOMIC DNA]</scope>
    <source>
        <strain evidence="3">DSM 44963</strain>
    </source>
</reference>
<dbReference type="SUPFAM" id="SSF160631">
    <property type="entry name" value="SMI1/KNR4-like"/>
    <property type="match status" value="1"/>
</dbReference>
<organism evidence="2 3">
    <name type="scientific">Ktedonobacter racemifer DSM 44963</name>
    <dbReference type="NCBI Taxonomy" id="485913"/>
    <lineage>
        <taxon>Bacteria</taxon>
        <taxon>Bacillati</taxon>
        <taxon>Chloroflexota</taxon>
        <taxon>Ktedonobacteria</taxon>
        <taxon>Ktedonobacterales</taxon>
        <taxon>Ktedonobacteraceae</taxon>
        <taxon>Ktedonobacter</taxon>
    </lineage>
</organism>
<dbReference type="STRING" id="485913.Krac_9788"/>
<protein>
    <submittedName>
        <fullName evidence="2">Cell wall assembly/cell proliferation coordinating protein, KNR4</fullName>
    </submittedName>
</protein>
<dbReference type="InParanoid" id="D6TDK0"/>
<evidence type="ECO:0000313" key="2">
    <source>
        <dbReference type="EMBL" id="EFH88345.1"/>
    </source>
</evidence>
<proteinExistence type="predicted"/>
<dbReference type="RefSeq" id="WP_007904260.1">
    <property type="nucleotide sequence ID" value="NZ_ADVG01000001.1"/>
</dbReference>
<dbReference type="Proteomes" id="UP000004508">
    <property type="component" value="Unassembled WGS sequence"/>
</dbReference>
<dbReference type="InterPro" id="IPR037883">
    <property type="entry name" value="Knr4/Smi1-like_sf"/>
</dbReference>
<name>D6TDK0_KTERA</name>
<gene>
    <name evidence="2" type="ORF">Krac_9788</name>
</gene>
<dbReference type="PANTHER" id="PTHR47432:SF1">
    <property type="entry name" value="CELL WALL ASSEMBLY REGULATOR SMI1"/>
    <property type="match status" value="1"/>
</dbReference>
<keyword evidence="3" id="KW-1185">Reference proteome</keyword>
<dbReference type="eggNOG" id="COG4282">
    <property type="taxonomic scope" value="Bacteria"/>
</dbReference>
<comment type="caution">
    <text evidence="2">The sequence shown here is derived from an EMBL/GenBank/DDBJ whole genome shotgun (WGS) entry which is preliminary data.</text>
</comment>
<dbReference type="AlphaFoldDB" id="D6TDK0"/>
<dbReference type="SMART" id="SM00860">
    <property type="entry name" value="SMI1_KNR4"/>
    <property type="match status" value="1"/>
</dbReference>
<sequence>MQGIWKRIEAWLKDNAPEILDTLIEGATDDDLQEIEAEMGMRLPEGVKASWQTYNGTFDAFIDGWRLHNLDEVVQQRQFMIDLFRDNEEWWNPKWLPLASDGCGDMICIDLAPVAFYDTPSPQEQVGQIFVFWHDDVDHWLAPSFQALFAAFTEHLEAGKYKIDEFGGLKSDNLLFWKPLKDA</sequence>
<evidence type="ECO:0000313" key="3">
    <source>
        <dbReference type="Proteomes" id="UP000004508"/>
    </source>
</evidence>
<accession>D6TDK0</accession>
<feature type="domain" description="Knr4/Smi1-like" evidence="1">
    <location>
        <begin position="26"/>
        <end position="158"/>
    </location>
</feature>
<dbReference type="Pfam" id="PF09346">
    <property type="entry name" value="SMI1_KNR4"/>
    <property type="match status" value="1"/>
</dbReference>
<dbReference type="Gene3D" id="3.40.1580.10">
    <property type="entry name" value="SMI1/KNR4-like"/>
    <property type="match status" value="1"/>
</dbReference>
<evidence type="ECO:0000259" key="1">
    <source>
        <dbReference type="SMART" id="SM00860"/>
    </source>
</evidence>